<dbReference type="GO" id="GO:0005886">
    <property type="term" value="C:plasma membrane"/>
    <property type="evidence" value="ECO:0007669"/>
    <property type="project" value="TreeGrafter"/>
</dbReference>
<feature type="domain" description="4Fe-4S ferredoxin-type" evidence="9">
    <location>
        <begin position="248"/>
        <end position="277"/>
    </location>
</feature>
<keyword evidence="8" id="KW-1133">Transmembrane helix</keyword>
<comment type="caution">
    <text evidence="10">The sequence shown here is derived from an EMBL/GenBank/DDBJ whole genome shotgun (WGS) entry which is preliminary data.</text>
</comment>
<reference evidence="10 12" key="1">
    <citation type="journal article" date="2014" name="BMC Genomics">
        <title>The genome of the intracellular bacterium of the coastal bivalve, Solemya velum: a blueprint for thriving in and out of symbiosis.</title>
        <authorList>
            <person name="Dmytrenko O."/>
            <person name="Russell S.L."/>
            <person name="Loo W.T."/>
            <person name="Fontanez K.M."/>
            <person name="Liao L."/>
            <person name="Roeselers G."/>
            <person name="Sharma R."/>
            <person name="Stewart F.J."/>
            <person name="Newton I.L."/>
            <person name="Woyke T."/>
            <person name="Wu D."/>
            <person name="Lang J.M."/>
            <person name="Eisen J.A."/>
            <person name="Cavanaugh C.M."/>
        </authorList>
    </citation>
    <scope>NUCLEOTIDE SEQUENCE [LARGE SCALE GENOMIC DNA]</scope>
    <source>
        <strain evidence="10 12">WH</strain>
    </source>
</reference>
<dbReference type="OrthoDB" id="9806398at2"/>
<feature type="domain" description="4Fe-4S ferredoxin-type" evidence="9">
    <location>
        <begin position="279"/>
        <end position="308"/>
    </location>
</feature>
<reference evidence="11 13" key="2">
    <citation type="submission" date="2016-11" db="EMBL/GenBank/DDBJ databases">
        <title>Mixed transmission modes and dynamic genome evolution in an obligate animal-bacterial symbiosis.</title>
        <authorList>
            <person name="Russell S.L."/>
            <person name="Corbett-Detig R.B."/>
            <person name="Cavanaugh C.M."/>
        </authorList>
    </citation>
    <scope>NUCLEOTIDE SEQUENCE [LARGE SCALE GENOMIC DNA]</scope>
    <source>
        <strain evidence="11">MA-KB16</strain>
    </source>
</reference>
<dbReference type="InterPro" id="IPR051684">
    <property type="entry name" value="Electron_Trans/Redox"/>
</dbReference>
<evidence type="ECO:0000313" key="13">
    <source>
        <dbReference type="Proteomes" id="UP000190962"/>
    </source>
</evidence>
<evidence type="ECO:0000313" key="11">
    <source>
        <dbReference type="EMBL" id="OOY35054.1"/>
    </source>
</evidence>
<dbReference type="PROSITE" id="PS00198">
    <property type="entry name" value="4FE4S_FER_1"/>
    <property type="match status" value="1"/>
</dbReference>
<dbReference type="PANTHER" id="PTHR30176:SF3">
    <property type="entry name" value="FERREDOXIN-TYPE PROTEIN NAPH"/>
    <property type="match status" value="1"/>
</dbReference>
<evidence type="ECO:0000256" key="5">
    <source>
        <dbReference type="ARBA" id="ARBA00023004"/>
    </source>
</evidence>
<name>A0A0B0H6X1_SOVGS</name>
<evidence type="ECO:0000256" key="3">
    <source>
        <dbReference type="ARBA" id="ARBA00022723"/>
    </source>
</evidence>
<feature type="transmembrane region" description="Helical" evidence="8">
    <location>
        <begin position="147"/>
        <end position="166"/>
    </location>
</feature>
<feature type="transmembrane region" description="Helical" evidence="8">
    <location>
        <begin position="204"/>
        <end position="224"/>
    </location>
</feature>
<dbReference type="InterPro" id="IPR017900">
    <property type="entry name" value="4Fe4S_Fe_S_CS"/>
</dbReference>
<dbReference type="AlphaFoldDB" id="A0A0B0H6X1"/>
<protein>
    <submittedName>
        <fullName evidence="10">4Fe-4S binding domain-containing protein</fullName>
    </submittedName>
    <submittedName>
        <fullName evidence="11">4Fe-4S ferredoxin</fullName>
    </submittedName>
</protein>
<dbReference type="InterPro" id="IPR017896">
    <property type="entry name" value="4Fe4S_Fe-S-bd"/>
</dbReference>
<keyword evidence="2" id="KW-0004">4Fe-4S</keyword>
<dbReference type="Proteomes" id="UP000190962">
    <property type="component" value="Unassembled WGS sequence"/>
</dbReference>
<keyword evidence="5" id="KW-0408">Iron</keyword>
<dbReference type="EMBL" id="MPNX01000008">
    <property type="protein sequence ID" value="OOY35054.1"/>
    <property type="molecule type" value="Genomic_DNA"/>
</dbReference>
<evidence type="ECO:0000256" key="1">
    <source>
        <dbReference type="ARBA" id="ARBA00022448"/>
    </source>
</evidence>
<dbReference type="Pfam" id="PF13187">
    <property type="entry name" value="Fer4_9"/>
    <property type="match status" value="1"/>
</dbReference>
<proteinExistence type="predicted"/>
<dbReference type="EMBL" id="JRAA01000002">
    <property type="protein sequence ID" value="KHF24845.1"/>
    <property type="molecule type" value="Genomic_DNA"/>
</dbReference>
<organism evidence="10 12">
    <name type="scientific">Solemya velum gill symbiont</name>
    <dbReference type="NCBI Taxonomy" id="2340"/>
    <lineage>
        <taxon>Bacteria</taxon>
        <taxon>Pseudomonadati</taxon>
        <taxon>Pseudomonadota</taxon>
        <taxon>Gammaproteobacteria</taxon>
        <taxon>sulfur-oxidizing symbionts</taxon>
    </lineage>
</organism>
<dbReference type="GO" id="GO:0051539">
    <property type="term" value="F:4 iron, 4 sulfur cluster binding"/>
    <property type="evidence" value="ECO:0007669"/>
    <property type="project" value="UniProtKB-KW"/>
</dbReference>
<dbReference type="PANTHER" id="PTHR30176">
    <property type="entry name" value="FERREDOXIN-TYPE PROTEIN NAPH"/>
    <property type="match status" value="1"/>
</dbReference>
<feature type="region of interest" description="Disordered" evidence="7">
    <location>
        <begin position="324"/>
        <end position="346"/>
    </location>
</feature>
<evidence type="ECO:0000256" key="6">
    <source>
        <dbReference type="ARBA" id="ARBA00023014"/>
    </source>
</evidence>
<dbReference type="STRING" id="2340.JV46_08330"/>
<dbReference type="Pfam" id="PF12801">
    <property type="entry name" value="Fer4_5"/>
    <property type="match status" value="2"/>
</dbReference>
<evidence type="ECO:0000256" key="8">
    <source>
        <dbReference type="SAM" id="Phobius"/>
    </source>
</evidence>
<evidence type="ECO:0000256" key="2">
    <source>
        <dbReference type="ARBA" id="ARBA00022485"/>
    </source>
</evidence>
<accession>A0A0B0H6X1</accession>
<sequence>MKSVSMTLGRFRLTVQLIMLVTLLYGATVMGHYLSDMVSNALPALSCAYDSVASDYCVLIPTQHQFNHRVGEAIVRMQGFAFSMLLPLFFTFINFLILFVILNKAFCGWICPLGTVQELIFRLGRFLGRPLHNLKPHQTGKVRPIKWLMLVGLVMGLPLMAGLGVAPHEAGDAFCQVCPSRIITTMATGSTEQLAVSTTSLTDTIFGTIRAFLVGFIVIAALAIRQPFCRICPMLSLHAVLRRLSLTRLVKVQNDHCDKCGICTKACPMDIPEIWKEHGPKAFNEDCTLCGRCAEYCPQDSVISIKTGPFTVFKSSRDYYKKRVKMEKPNGSKPVKPKARKARGNK</sequence>
<keyword evidence="1" id="KW-0813">Transport</keyword>
<dbReference type="Gene3D" id="3.30.70.20">
    <property type="match status" value="1"/>
</dbReference>
<dbReference type="eggNOG" id="COG0348">
    <property type="taxonomic scope" value="Bacteria"/>
</dbReference>
<feature type="compositionally biased region" description="Basic residues" evidence="7">
    <location>
        <begin position="335"/>
        <end position="346"/>
    </location>
</feature>
<dbReference type="RefSeq" id="WP_052132150.1">
    <property type="nucleotide sequence ID" value="NZ_JRAA01000002.1"/>
</dbReference>
<evidence type="ECO:0000259" key="9">
    <source>
        <dbReference type="PROSITE" id="PS51379"/>
    </source>
</evidence>
<keyword evidence="6" id="KW-0411">Iron-sulfur</keyword>
<evidence type="ECO:0000313" key="12">
    <source>
        <dbReference type="Proteomes" id="UP000030856"/>
    </source>
</evidence>
<dbReference type="SUPFAM" id="SSF54862">
    <property type="entry name" value="4Fe-4S ferredoxins"/>
    <property type="match status" value="1"/>
</dbReference>
<dbReference type="GO" id="GO:0046872">
    <property type="term" value="F:metal ion binding"/>
    <property type="evidence" value="ECO:0007669"/>
    <property type="project" value="UniProtKB-KW"/>
</dbReference>
<feature type="transmembrane region" description="Helical" evidence="8">
    <location>
        <begin position="80"/>
        <end position="102"/>
    </location>
</feature>
<keyword evidence="3" id="KW-0479">Metal-binding</keyword>
<evidence type="ECO:0000256" key="7">
    <source>
        <dbReference type="SAM" id="MobiDB-lite"/>
    </source>
</evidence>
<dbReference type="GeneID" id="86992543"/>
<dbReference type="Proteomes" id="UP000030856">
    <property type="component" value="Unassembled WGS sequence"/>
</dbReference>
<keyword evidence="12" id="KW-1185">Reference proteome</keyword>
<keyword evidence="8" id="KW-0812">Transmembrane</keyword>
<evidence type="ECO:0000313" key="10">
    <source>
        <dbReference type="EMBL" id="KHF24845.1"/>
    </source>
</evidence>
<dbReference type="PROSITE" id="PS51379">
    <property type="entry name" value="4FE4S_FER_2"/>
    <property type="match status" value="2"/>
</dbReference>
<keyword evidence="4" id="KW-0249">Electron transport</keyword>
<keyword evidence="8" id="KW-0472">Membrane</keyword>
<gene>
    <name evidence="11" type="ORF">BOV88_06975</name>
    <name evidence="10" type="ORF">JV46_08330</name>
</gene>
<evidence type="ECO:0000256" key="4">
    <source>
        <dbReference type="ARBA" id="ARBA00022982"/>
    </source>
</evidence>